<name>A0AAV7LF46_PLEWA</name>
<gene>
    <name evidence="2" type="ORF">NDU88_002798</name>
</gene>
<accession>A0AAV7LF46</accession>
<sequence>MDSSIIGELVELADTALEESWNSPNDKNKICERANGGNICPVNIEHKLEIAGPAPTMARVKLERRQLEPPSNNNCETVVQIHQQTRSQIEEVQAYEFIDIRRSCSTPLQGIIKAPWEWPTIIEQDSRPLREANMGVPGFEKGTKGSQEKAAREENPPKFPPTRKWEKWADQITS</sequence>
<evidence type="ECO:0000313" key="3">
    <source>
        <dbReference type="Proteomes" id="UP001066276"/>
    </source>
</evidence>
<comment type="caution">
    <text evidence="2">The sequence shown here is derived from an EMBL/GenBank/DDBJ whole genome shotgun (WGS) entry which is preliminary data.</text>
</comment>
<evidence type="ECO:0000256" key="1">
    <source>
        <dbReference type="SAM" id="MobiDB-lite"/>
    </source>
</evidence>
<proteinExistence type="predicted"/>
<dbReference type="Proteomes" id="UP001066276">
    <property type="component" value="Chromosome 11"/>
</dbReference>
<organism evidence="2 3">
    <name type="scientific">Pleurodeles waltl</name>
    <name type="common">Iberian ribbed newt</name>
    <dbReference type="NCBI Taxonomy" id="8319"/>
    <lineage>
        <taxon>Eukaryota</taxon>
        <taxon>Metazoa</taxon>
        <taxon>Chordata</taxon>
        <taxon>Craniata</taxon>
        <taxon>Vertebrata</taxon>
        <taxon>Euteleostomi</taxon>
        <taxon>Amphibia</taxon>
        <taxon>Batrachia</taxon>
        <taxon>Caudata</taxon>
        <taxon>Salamandroidea</taxon>
        <taxon>Salamandridae</taxon>
        <taxon>Pleurodelinae</taxon>
        <taxon>Pleurodeles</taxon>
    </lineage>
</organism>
<feature type="compositionally biased region" description="Basic and acidic residues" evidence="1">
    <location>
        <begin position="163"/>
        <end position="174"/>
    </location>
</feature>
<feature type="region of interest" description="Disordered" evidence="1">
    <location>
        <begin position="131"/>
        <end position="174"/>
    </location>
</feature>
<feature type="compositionally biased region" description="Basic and acidic residues" evidence="1">
    <location>
        <begin position="141"/>
        <end position="156"/>
    </location>
</feature>
<dbReference type="EMBL" id="JANPWB010000015">
    <property type="protein sequence ID" value="KAJ1089649.1"/>
    <property type="molecule type" value="Genomic_DNA"/>
</dbReference>
<keyword evidence="3" id="KW-1185">Reference proteome</keyword>
<evidence type="ECO:0000313" key="2">
    <source>
        <dbReference type="EMBL" id="KAJ1089649.1"/>
    </source>
</evidence>
<protein>
    <submittedName>
        <fullName evidence="2">Uncharacterized protein</fullName>
    </submittedName>
</protein>
<reference evidence="2" key="1">
    <citation type="journal article" date="2022" name="bioRxiv">
        <title>Sequencing and chromosome-scale assembly of the giantPleurodeles waltlgenome.</title>
        <authorList>
            <person name="Brown T."/>
            <person name="Elewa A."/>
            <person name="Iarovenko S."/>
            <person name="Subramanian E."/>
            <person name="Araus A.J."/>
            <person name="Petzold A."/>
            <person name="Susuki M."/>
            <person name="Suzuki K.-i.T."/>
            <person name="Hayashi T."/>
            <person name="Toyoda A."/>
            <person name="Oliveira C."/>
            <person name="Osipova E."/>
            <person name="Leigh N.D."/>
            <person name="Simon A."/>
            <person name="Yun M.H."/>
        </authorList>
    </citation>
    <scope>NUCLEOTIDE SEQUENCE</scope>
    <source>
        <strain evidence="2">20211129_DDA</strain>
        <tissue evidence="2">Liver</tissue>
    </source>
</reference>
<dbReference type="AlphaFoldDB" id="A0AAV7LF46"/>